<dbReference type="GO" id="GO:0008360">
    <property type="term" value="P:regulation of cell shape"/>
    <property type="evidence" value="ECO:0007669"/>
    <property type="project" value="UniProtKB-KW"/>
</dbReference>
<comment type="similarity">
    <text evidence="2">Belongs to the MreD family.</text>
</comment>
<keyword evidence="3" id="KW-1003">Cell membrane</keyword>
<feature type="transmembrane region" description="Helical" evidence="8">
    <location>
        <begin position="97"/>
        <end position="116"/>
    </location>
</feature>
<feature type="transmembrane region" description="Helical" evidence="8">
    <location>
        <begin position="128"/>
        <end position="153"/>
    </location>
</feature>
<dbReference type="Proteomes" id="UP001229955">
    <property type="component" value="Chromosome"/>
</dbReference>
<sequence length="163" mass="17302">MNLTQRLVLTVMLALLVTLHFTLRPLLDWRAGVDFLVIGVLLVAVRVRPGVAALTGLLVGTAIDSMTPEALGAGALAMTLVGFLASRLKAAFFTDELGLNAVFVFLGKVAYDWVSLLAEGRLSGMTLVWQLVAWTPLSALATAAVGLLVLGAVRPVMAERRFG</sequence>
<dbReference type="GO" id="GO:0005886">
    <property type="term" value="C:plasma membrane"/>
    <property type="evidence" value="ECO:0007669"/>
    <property type="project" value="UniProtKB-SubCell"/>
</dbReference>
<evidence type="ECO:0000256" key="2">
    <source>
        <dbReference type="ARBA" id="ARBA00007776"/>
    </source>
</evidence>
<keyword evidence="5" id="KW-0133">Cell shape</keyword>
<evidence type="ECO:0000256" key="3">
    <source>
        <dbReference type="ARBA" id="ARBA00022475"/>
    </source>
</evidence>
<keyword evidence="7 8" id="KW-0472">Membrane</keyword>
<name>A0AA49JUQ8_9BACT</name>
<dbReference type="KEGG" id="pspc:Strain318_001638"/>
<dbReference type="EMBL" id="CP130613">
    <property type="protein sequence ID" value="WKW15261.1"/>
    <property type="molecule type" value="Genomic_DNA"/>
</dbReference>
<reference evidence="9" key="1">
    <citation type="submission" date="2023-07" db="EMBL/GenBank/DDBJ databases">
        <authorList>
            <person name="Haufschild T."/>
            <person name="Kallscheuer N."/>
            <person name="Hammer J."/>
            <person name="Kohn T."/>
            <person name="Kabuu M."/>
            <person name="Jogler M."/>
            <person name="Wohfarth N."/>
            <person name="Heuer A."/>
            <person name="Rohde M."/>
            <person name="van Teeseling M.C.F."/>
            <person name="Jogler C."/>
        </authorList>
    </citation>
    <scope>NUCLEOTIDE SEQUENCE</scope>
    <source>
        <strain evidence="9">Strain 138</strain>
        <strain evidence="10">Strain 318</strain>
    </source>
</reference>
<evidence type="ECO:0000256" key="5">
    <source>
        <dbReference type="ARBA" id="ARBA00022960"/>
    </source>
</evidence>
<evidence type="ECO:0000313" key="10">
    <source>
        <dbReference type="EMBL" id="WKW15261.1"/>
    </source>
</evidence>
<dbReference type="EMBL" id="CP130612">
    <property type="protein sequence ID" value="WKW12354.1"/>
    <property type="molecule type" value="Genomic_DNA"/>
</dbReference>
<feature type="transmembrane region" description="Helical" evidence="8">
    <location>
        <begin position="66"/>
        <end position="85"/>
    </location>
</feature>
<dbReference type="NCBIfam" id="TIGR03426">
    <property type="entry name" value="shape_MreD"/>
    <property type="match status" value="1"/>
</dbReference>
<evidence type="ECO:0000256" key="7">
    <source>
        <dbReference type="ARBA" id="ARBA00023136"/>
    </source>
</evidence>
<accession>A0AA49K0C1</accession>
<proteinExistence type="inferred from homology"/>
<evidence type="ECO:0000313" key="9">
    <source>
        <dbReference type="EMBL" id="WKW12354.1"/>
    </source>
</evidence>
<organism evidence="9">
    <name type="scientific">Pseudogemmatithrix spongiicola</name>
    <dbReference type="NCBI Taxonomy" id="3062599"/>
    <lineage>
        <taxon>Bacteria</taxon>
        <taxon>Pseudomonadati</taxon>
        <taxon>Gemmatimonadota</taxon>
        <taxon>Gemmatimonadia</taxon>
        <taxon>Gemmatimonadales</taxon>
        <taxon>Gemmatimonadaceae</taxon>
        <taxon>Pseudogemmatithrix</taxon>
    </lineage>
</organism>
<dbReference type="RefSeq" id="WP_367885231.1">
    <property type="nucleotide sequence ID" value="NZ_CP130612.1"/>
</dbReference>
<accession>A0AA49JUQ8</accession>
<evidence type="ECO:0000256" key="8">
    <source>
        <dbReference type="SAM" id="Phobius"/>
    </source>
</evidence>
<comment type="subcellular location">
    <subcellularLocation>
        <location evidence="1">Cell membrane</location>
        <topology evidence="1">Multi-pass membrane protein</topology>
    </subcellularLocation>
</comment>
<protein>
    <submittedName>
        <fullName evidence="9">Rod shape-determining protein MreD</fullName>
    </submittedName>
</protein>
<feature type="transmembrane region" description="Helical" evidence="8">
    <location>
        <begin position="6"/>
        <end position="23"/>
    </location>
</feature>
<evidence type="ECO:0000313" key="11">
    <source>
        <dbReference type="Proteomes" id="UP001229955"/>
    </source>
</evidence>
<dbReference type="AlphaFoldDB" id="A0AA49JUQ8"/>
<keyword evidence="6 8" id="KW-1133">Transmembrane helix</keyword>
<evidence type="ECO:0000256" key="6">
    <source>
        <dbReference type="ARBA" id="ARBA00022989"/>
    </source>
</evidence>
<gene>
    <name evidence="9" type="primary">mreD</name>
    <name evidence="9" type="ORF">Strain138_001639</name>
    <name evidence="10" type="ORF">Strain318_001638</name>
</gene>
<evidence type="ECO:0000256" key="4">
    <source>
        <dbReference type="ARBA" id="ARBA00022692"/>
    </source>
</evidence>
<keyword evidence="11" id="KW-1185">Reference proteome</keyword>
<dbReference type="InterPro" id="IPR007227">
    <property type="entry name" value="Cell_shape_determining_MreD"/>
</dbReference>
<keyword evidence="4 8" id="KW-0812">Transmembrane</keyword>
<evidence type="ECO:0000256" key="1">
    <source>
        <dbReference type="ARBA" id="ARBA00004651"/>
    </source>
</evidence>